<evidence type="ECO:0008006" key="3">
    <source>
        <dbReference type="Google" id="ProtNLM"/>
    </source>
</evidence>
<reference evidence="1 2" key="1">
    <citation type="submission" date="2016-12" db="EMBL/GenBank/DDBJ databases">
        <title>The whole genome sequencing and assembly of Lactobacillus amylophilus DSM 20533T strain.</title>
        <authorList>
            <person name="Lee Y.-J."/>
            <person name="Yi H."/>
            <person name="Bahn Y.-S."/>
            <person name="Kim J.F."/>
            <person name="Lee D.-W."/>
        </authorList>
    </citation>
    <scope>NUCLEOTIDE SEQUENCE [LARGE SCALE GENOMIC DNA]</scope>
    <source>
        <strain evidence="1 2">DSM 20533</strain>
    </source>
</reference>
<protein>
    <recommendedName>
        <fullName evidence="3">DUF3800 domain-containing protein</fullName>
    </recommendedName>
</protein>
<dbReference type="KEGG" id="lah:LA20533_01300"/>
<evidence type="ECO:0000313" key="1">
    <source>
        <dbReference type="EMBL" id="APT18032.1"/>
    </source>
</evidence>
<dbReference type="AlphaFoldDB" id="A0A1L6XAP3"/>
<accession>A0A1L6XAP3</accession>
<evidence type="ECO:0000313" key="2">
    <source>
        <dbReference type="Proteomes" id="UP000185499"/>
    </source>
</evidence>
<keyword evidence="2" id="KW-1185">Reference proteome</keyword>
<proteinExistence type="predicted"/>
<dbReference type="Proteomes" id="UP000185499">
    <property type="component" value="Chromosome"/>
</dbReference>
<name>A0A1L6XAP3_9LACO</name>
<sequence length="71" mass="8491">MVQHLYYYFDDSGVLHNNSKEEYFVYAGYVFIGRENRDKASRKYKSLIRNIRNKIGMEVELKASKLIRLPN</sequence>
<gene>
    <name evidence="1" type="ORF">LA20533_01300</name>
</gene>
<organism evidence="1 2">
    <name type="scientific">Amylolactobacillus amylophilus DSM 20533 = JCM 1125</name>
    <dbReference type="NCBI Taxonomy" id="1423721"/>
    <lineage>
        <taxon>Bacteria</taxon>
        <taxon>Bacillati</taxon>
        <taxon>Bacillota</taxon>
        <taxon>Bacilli</taxon>
        <taxon>Lactobacillales</taxon>
        <taxon>Lactobacillaceae</taxon>
        <taxon>Amylolactobacillus</taxon>
    </lineage>
</organism>
<dbReference type="EMBL" id="CP018888">
    <property type="protein sequence ID" value="APT18032.1"/>
    <property type="molecule type" value="Genomic_DNA"/>
</dbReference>
<dbReference type="Pfam" id="PF12686">
    <property type="entry name" value="DUF3800"/>
    <property type="match status" value="1"/>
</dbReference>
<dbReference type="RefSeq" id="WP_054746100.1">
    <property type="nucleotide sequence ID" value="NZ_AYYS01000027.1"/>
</dbReference>
<dbReference type="InterPro" id="IPR024524">
    <property type="entry name" value="DUF3800"/>
</dbReference>